<organism evidence="2 3">
    <name type="scientific">Physocladia obscura</name>
    <dbReference type="NCBI Taxonomy" id="109957"/>
    <lineage>
        <taxon>Eukaryota</taxon>
        <taxon>Fungi</taxon>
        <taxon>Fungi incertae sedis</taxon>
        <taxon>Chytridiomycota</taxon>
        <taxon>Chytridiomycota incertae sedis</taxon>
        <taxon>Chytridiomycetes</taxon>
        <taxon>Chytridiales</taxon>
        <taxon>Chytriomycetaceae</taxon>
        <taxon>Physocladia</taxon>
    </lineage>
</organism>
<sequence>MSGTTFQDKTTFKLTKLAAHPGSFQFQRWFEVFLINSDKSYGHASVMWISPENCSATAQPFSPSHKPEAAESVEEFESRHEASILEATDCISALTATIPGQEAEISRIQGIIASSLSTSVLTETGPKNATGSSSSAGDTGNSEDSRQSLQQLLTQLEKTLVDTKTKIEEQRGEQTKRQQKFEFQLKLLGPKRANYNEALKRFESREKAHSQWVSSLKENIDVSHWSGTLKNCTYFAEMIDKLYACSNSTNSDDMHREWERYWTSTEKTWPINLDLWQQLRERYFTMHG</sequence>
<evidence type="ECO:0000313" key="3">
    <source>
        <dbReference type="Proteomes" id="UP001211907"/>
    </source>
</evidence>
<protein>
    <submittedName>
        <fullName evidence="2">Uncharacterized protein</fullName>
    </submittedName>
</protein>
<evidence type="ECO:0000313" key="2">
    <source>
        <dbReference type="EMBL" id="KAJ3078029.1"/>
    </source>
</evidence>
<proteinExistence type="predicted"/>
<dbReference type="EMBL" id="JADGJH010006148">
    <property type="protein sequence ID" value="KAJ3078029.1"/>
    <property type="molecule type" value="Genomic_DNA"/>
</dbReference>
<feature type="compositionally biased region" description="Low complexity" evidence="1">
    <location>
        <begin position="128"/>
        <end position="147"/>
    </location>
</feature>
<gene>
    <name evidence="2" type="ORF">HK100_010850</name>
</gene>
<feature type="non-terminal residue" evidence="2">
    <location>
        <position position="288"/>
    </location>
</feature>
<accession>A0AAD5SMJ8</accession>
<reference evidence="2" key="1">
    <citation type="submission" date="2020-05" db="EMBL/GenBank/DDBJ databases">
        <title>Phylogenomic resolution of chytrid fungi.</title>
        <authorList>
            <person name="Stajich J.E."/>
            <person name="Amses K."/>
            <person name="Simmons R."/>
            <person name="Seto K."/>
            <person name="Myers J."/>
            <person name="Bonds A."/>
            <person name="Quandt C.A."/>
            <person name="Barry K."/>
            <person name="Liu P."/>
            <person name="Grigoriev I."/>
            <person name="Longcore J.E."/>
            <person name="James T.Y."/>
        </authorList>
    </citation>
    <scope>NUCLEOTIDE SEQUENCE</scope>
    <source>
        <strain evidence="2">JEL0513</strain>
    </source>
</reference>
<evidence type="ECO:0000256" key="1">
    <source>
        <dbReference type="SAM" id="MobiDB-lite"/>
    </source>
</evidence>
<dbReference type="Proteomes" id="UP001211907">
    <property type="component" value="Unassembled WGS sequence"/>
</dbReference>
<comment type="caution">
    <text evidence="2">The sequence shown here is derived from an EMBL/GenBank/DDBJ whole genome shotgun (WGS) entry which is preliminary data.</text>
</comment>
<keyword evidence="3" id="KW-1185">Reference proteome</keyword>
<feature type="region of interest" description="Disordered" evidence="1">
    <location>
        <begin position="123"/>
        <end position="147"/>
    </location>
</feature>
<dbReference type="AlphaFoldDB" id="A0AAD5SMJ8"/>
<name>A0AAD5SMJ8_9FUNG</name>